<proteinExistence type="predicted"/>
<name>A0A833QVY2_9POAL</name>
<accession>A0A833QVY2</accession>
<dbReference type="Proteomes" id="UP000623129">
    <property type="component" value="Unassembled WGS sequence"/>
</dbReference>
<keyword evidence="2" id="KW-1185">Reference proteome</keyword>
<protein>
    <submittedName>
        <fullName evidence="1">Uncharacterized protein</fullName>
    </submittedName>
</protein>
<organism evidence="1 2">
    <name type="scientific">Carex littledalei</name>
    <dbReference type="NCBI Taxonomy" id="544730"/>
    <lineage>
        <taxon>Eukaryota</taxon>
        <taxon>Viridiplantae</taxon>
        <taxon>Streptophyta</taxon>
        <taxon>Embryophyta</taxon>
        <taxon>Tracheophyta</taxon>
        <taxon>Spermatophyta</taxon>
        <taxon>Magnoliopsida</taxon>
        <taxon>Liliopsida</taxon>
        <taxon>Poales</taxon>
        <taxon>Cyperaceae</taxon>
        <taxon>Cyperoideae</taxon>
        <taxon>Cariceae</taxon>
        <taxon>Carex</taxon>
        <taxon>Carex subgen. Euthyceras</taxon>
    </lineage>
</organism>
<gene>
    <name evidence="1" type="ORF">FCM35_KLT08362</name>
</gene>
<evidence type="ECO:0000313" key="1">
    <source>
        <dbReference type="EMBL" id="KAF3326732.1"/>
    </source>
</evidence>
<dbReference type="EMBL" id="SWLB01000018">
    <property type="protein sequence ID" value="KAF3326732.1"/>
    <property type="molecule type" value="Genomic_DNA"/>
</dbReference>
<sequence>MGYATMLVAVRETVRCQPIQPLDMNASANLVGRNYTSAILSDFSLVSSPTVASITLARTIQLRLLLHLHRITETSHCSIHALGLIAVVAHA</sequence>
<dbReference type="AlphaFoldDB" id="A0A833QVY2"/>
<comment type="caution">
    <text evidence="1">The sequence shown here is derived from an EMBL/GenBank/DDBJ whole genome shotgun (WGS) entry which is preliminary data.</text>
</comment>
<evidence type="ECO:0000313" key="2">
    <source>
        <dbReference type="Proteomes" id="UP000623129"/>
    </source>
</evidence>
<reference evidence="1" key="1">
    <citation type="submission" date="2020-01" db="EMBL/GenBank/DDBJ databases">
        <title>Genome sequence of Kobresia littledalei, the first chromosome-level genome in the family Cyperaceae.</title>
        <authorList>
            <person name="Qu G."/>
        </authorList>
    </citation>
    <scope>NUCLEOTIDE SEQUENCE</scope>
    <source>
        <strain evidence="1">C.B.Clarke</strain>
        <tissue evidence="1">Leaf</tissue>
    </source>
</reference>